<evidence type="ECO:0000259" key="11">
    <source>
        <dbReference type="Pfam" id="PF08124"/>
    </source>
</evidence>
<dbReference type="PANTHER" id="PTHR38481">
    <property type="entry name" value="HYALURONATE LYASE"/>
    <property type="match status" value="1"/>
</dbReference>
<dbReference type="Pfam" id="PF04650">
    <property type="entry name" value="YSIRK_signal"/>
    <property type="match status" value="1"/>
</dbReference>
<dbReference type="Pfam" id="PF03217">
    <property type="entry name" value="SlpA"/>
    <property type="match status" value="1"/>
</dbReference>
<dbReference type="Pfam" id="PF22637">
    <property type="entry name" value="CBM_4_9_1"/>
    <property type="match status" value="1"/>
</dbReference>
<evidence type="ECO:0000256" key="5">
    <source>
        <dbReference type="SAM" id="MobiDB-lite"/>
    </source>
</evidence>
<feature type="domain" description="S-layer protein C-terminal" evidence="9">
    <location>
        <begin position="1150"/>
        <end position="1212"/>
    </location>
</feature>
<dbReference type="InterPro" id="IPR005877">
    <property type="entry name" value="YSIRK_signal_dom"/>
</dbReference>
<dbReference type="InterPro" id="IPR014718">
    <property type="entry name" value="GH-type_carb-bd"/>
</dbReference>
<feature type="region of interest" description="Disordered" evidence="5">
    <location>
        <begin position="51"/>
        <end position="74"/>
    </location>
</feature>
<evidence type="ECO:0000313" key="15">
    <source>
        <dbReference type="Proteomes" id="UP000009311"/>
    </source>
</evidence>
<dbReference type="SUPFAM" id="SSF49863">
    <property type="entry name" value="Hyaluronate lyase-like, C-terminal domain"/>
    <property type="match status" value="1"/>
</dbReference>
<evidence type="ECO:0000259" key="10">
    <source>
        <dbReference type="Pfam" id="PF04650"/>
    </source>
</evidence>
<dbReference type="PATRIC" id="fig|1423790.3.peg.1553"/>
<dbReference type="SUPFAM" id="SSF81296">
    <property type="entry name" value="E set domains"/>
    <property type="match status" value="1"/>
</dbReference>
<evidence type="ECO:0000259" key="13">
    <source>
        <dbReference type="Pfam" id="PF22637"/>
    </source>
</evidence>
<dbReference type="Proteomes" id="UP000009311">
    <property type="component" value="Unassembled WGS sequence"/>
</dbReference>
<comment type="caution">
    <text evidence="14">The sequence shown here is derived from an EMBL/GenBank/DDBJ whole genome shotgun (WGS) entry which is preliminary data.</text>
</comment>
<keyword evidence="2 6" id="KW-0732">Signal</keyword>
<feature type="domain" description="Polysaccharide lyase 8 N-terminal alpha-helical" evidence="11">
    <location>
        <begin position="326"/>
        <end position="650"/>
    </location>
</feature>
<keyword evidence="3" id="KW-0456">Lyase</keyword>
<evidence type="ECO:0000259" key="8">
    <source>
        <dbReference type="Pfam" id="PF02884"/>
    </source>
</evidence>
<dbReference type="SUPFAM" id="SSF48230">
    <property type="entry name" value="Chondroitin AC/alginate lyase"/>
    <property type="match status" value="1"/>
</dbReference>
<protein>
    <submittedName>
        <fullName evidence="14">Hyaluronidase</fullName>
    </submittedName>
</protein>
<feature type="active site" evidence="4">
    <location>
        <position position="542"/>
    </location>
</feature>
<feature type="signal peptide" evidence="6">
    <location>
        <begin position="1"/>
        <end position="42"/>
    </location>
</feature>
<organism evidence="14 15">
    <name type="scientific">Lactobacillus pasteurii DSM 23907 = CRBIP 24.76</name>
    <dbReference type="NCBI Taxonomy" id="1423790"/>
    <lineage>
        <taxon>Bacteria</taxon>
        <taxon>Bacillati</taxon>
        <taxon>Bacillota</taxon>
        <taxon>Bacilli</taxon>
        <taxon>Lactobacillales</taxon>
        <taxon>Lactobacillaceae</taxon>
        <taxon>Lactobacillus</taxon>
    </lineage>
</organism>
<evidence type="ECO:0000256" key="6">
    <source>
        <dbReference type="SAM" id="SignalP"/>
    </source>
</evidence>
<dbReference type="AlphaFoldDB" id="I7LAA9"/>
<dbReference type="GO" id="GO:0005576">
    <property type="term" value="C:extracellular region"/>
    <property type="evidence" value="ECO:0007669"/>
    <property type="project" value="InterPro"/>
</dbReference>
<dbReference type="Gene3D" id="2.60.220.10">
    <property type="entry name" value="Polysaccharide lyase family 8-like, C-terminal"/>
    <property type="match status" value="1"/>
</dbReference>
<evidence type="ECO:0000256" key="4">
    <source>
        <dbReference type="PIRSR" id="PIRSR638970-1"/>
    </source>
</evidence>
<dbReference type="InterPro" id="IPR014756">
    <property type="entry name" value="Ig_E-set"/>
</dbReference>
<dbReference type="Gene3D" id="2.60.40.1380">
    <property type="entry name" value="E set domains, domain 4"/>
    <property type="match status" value="1"/>
</dbReference>
<dbReference type="SUPFAM" id="SSF74650">
    <property type="entry name" value="Galactose mutarotase-like"/>
    <property type="match status" value="1"/>
</dbReference>
<dbReference type="Gene3D" id="1.50.10.100">
    <property type="entry name" value="Chondroitin AC/alginate lyase"/>
    <property type="match status" value="1"/>
</dbReference>
<comment type="similarity">
    <text evidence="1">Belongs to the polysaccharide lyase 8 family.</text>
</comment>
<reference evidence="14 15" key="1">
    <citation type="submission" date="2012-06" db="EMBL/GenBank/DDBJ databases">
        <title>Draft Genome Sequence of Lactobacillus pasteurii CRBIP 24.76T.</title>
        <authorList>
            <person name="Cousin S."/>
            <person name="Bouchier C."/>
            <person name="Loux V."/>
            <person name="Ma L."/>
            <person name="Creno S."/>
            <person name="Bizet C."/>
            <person name="Clermont D."/>
        </authorList>
    </citation>
    <scope>NUCLEOTIDE SEQUENCE [LARGE SCALE GENOMIC DNA]</scope>
    <source>
        <strain evidence="15">CRBIP 24.76T</strain>
    </source>
</reference>
<keyword evidence="15" id="KW-1185">Reference proteome</keyword>
<proteinExistence type="inferred from homology"/>
<feature type="compositionally biased region" description="Low complexity" evidence="5">
    <location>
        <begin position="53"/>
        <end position="68"/>
    </location>
</feature>
<dbReference type="GO" id="GO:0016837">
    <property type="term" value="F:carbon-oxygen lyase activity, acting on polysaccharides"/>
    <property type="evidence" value="ECO:0007669"/>
    <property type="project" value="UniProtKB-ARBA"/>
</dbReference>
<dbReference type="NCBIfam" id="TIGR01168">
    <property type="entry name" value="YSIRK_signal"/>
    <property type="match status" value="1"/>
</dbReference>
<dbReference type="InterPro" id="IPR004103">
    <property type="entry name" value="Lyase_8_C"/>
</dbReference>
<dbReference type="GO" id="GO:0030246">
    <property type="term" value="F:carbohydrate binding"/>
    <property type="evidence" value="ECO:0007669"/>
    <property type="project" value="InterPro"/>
</dbReference>
<dbReference type="InterPro" id="IPR008929">
    <property type="entry name" value="Chondroitin_lyas"/>
</dbReference>
<dbReference type="eggNOG" id="COG5492">
    <property type="taxonomic scope" value="Bacteria"/>
</dbReference>
<evidence type="ECO:0000256" key="2">
    <source>
        <dbReference type="ARBA" id="ARBA00022729"/>
    </source>
</evidence>
<dbReference type="InterPro" id="IPR048734">
    <property type="entry name" value="HL_N-beta"/>
</dbReference>
<dbReference type="InterPro" id="IPR038970">
    <property type="entry name" value="Lyase_8"/>
</dbReference>
<accession>I7LAA9</accession>
<feature type="domain" description="Hyaluronate lyase N-terminal beta-sheet" evidence="12">
    <location>
        <begin position="257"/>
        <end position="309"/>
    </location>
</feature>
<dbReference type="EMBL" id="CAKD01000005">
    <property type="protein sequence ID" value="CCI84526.1"/>
    <property type="molecule type" value="Genomic_DNA"/>
</dbReference>
<dbReference type="OrthoDB" id="6636047at2"/>
<dbReference type="CDD" id="cd01083">
    <property type="entry name" value="GAG_Lyase"/>
    <property type="match status" value="1"/>
</dbReference>
<dbReference type="STRING" id="1423790.BN53_00115"/>
<dbReference type="InterPro" id="IPR008979">
    <property type="entry name" value="Galactose-bd-like_sf"/>
</dbReference>
<dbReference type="PANTHER" id="PTHR38481:SF1">
    <property type="entry name" value="HYALURONATE LYASE"/>
    <property type="match status" value="1"/>
</dbReference>
<evidence type="ECO:0000259" key="12">
    <source>
        <dbReference type="Pfam" id="PF21461"/>
    </source>
</evidence>
<feature type="domain" description="Polysaccharide lyase family 8 C-terminal" evidence="8">
    <location>
        <begin position="959"/>
        <end position="1019"/>
    </location>
</feature>
<name>I7LAA9_9LACO</name>
<gene>
    <name evidence="14" type="ORF">BN53_00115</name>
</gene>
<evidence type="ECO:0000313" key="14">
    <source>
        <dbReference type="EMBL" id="CCI84526.1"/>
    </source>
</evidence>
<feature type="chain" id="PRO_5009961939" evidence="6">
    <location>
        <begin position="43"/>
        <end position="1217"/>
    </location>
</feature>
<dbReference type="Pfam" id="PF08124">
    <property type="entry name" value="Lyase_8_N"/>
    <property type="match status" value="1"/>
</dbReference>
<feature type="domain" description="Hyaluronate lyase-like N-terminal" evidence="13">
    <location>
        <begin position="82"/>
        <end position="231"/>
    </location>
</feature>
<dbReference type="Pfam" id="PF02884">
    <property type="entry name" value="Lyase_8_C"/>
    <property type="match status" value="1"/>
</dbReference>
<feature type="domain" description="Polysaccharide lyase family 8 central" evidence="7">
    <location>
        <begin position="694"/>
        <end position="946"/>
    </location>
</feature>
<dbReference type="InterPro" id="IPR003159">
    <property type="entry name" value="Lyase_8_central_dom"/>
</dbReference>
<dbReference type="GO" id="GO:0005975">
    <property type="term" value="P:carbohydrate metabolic process"/>
    <property type="evidence" value="ECO:0007669"/>
    <property type="project" value="InterPro"/>
</dbReference>
<dbReference type="Pfam" id="PF02278">
    <property type="entry name" value="Lyase_8"/>
    <property type="match status" value="1"/>
</dbReference>
<dbReference type="RefSeq" id="WP_009559078.1">
    <property type="nucleotide sequence ID" value="NZ_AYZN01000005.1"/>
</dbReference>
<sequence>MLKKINFGTQKRFSIRKLTVGACSVCLGVFYLNFTPNQTVLAADDNTSNPVLTNNSATTITNTNSTNDSTDKDNETTVENLVKNGDFSQTASKTGKWTGEAAKSWDSPWIPTATENAKVEVEDGKLHISSDSKFRAAVTQTIKIDSSKKYVMDYDVETKDLEGAGVRVRTRSLDDSGKEILPKEQFFTPYTNKTSTKHINQQFQFSPETKQIKFEVFFENSTGDAYFDNISFKEYVKKSGNVKEEPKAENGEVNLEDNKYYLTNLSNADYKIEDSEVATVKNNLIIPKKSGSTKVLITKDQKEIGQFMLNISDHQQSVYDKILDSWENVSLGNENYDDSNPYMKSLLDKTESDVANNLSKWDATQESNSIFSDVTDFNKSANITTIYRRLEQFSQVLTNKSSKYYENGELALKLKDGMSYLYAKVYNENKDIVGNWWDYQIGVPRAIVNILTYANLYFSDAEVKKYLLPVDKFLADPTHLLSADHAPAIGGNATDLSKVTILAGALKGDSSRIQKGVDVLLPTLTYVEKGNGFYKDGSYIDHVDKDLHGVAYTGAYGNVLMDGFSQIMPMISNTEFALPKEETDIVYGWTDQAYFPIVINGELMDMTRGRSISRATAESHAAAIEALRGIVRIAQASDANIKSHLLSVVKGKIANDTFYVPYQNLKSYTDIALFNKLLTDKSIITEKGKNYIQFFNNMDKFVYNNVDDSFSFAISMFSDKTKNYEDMNNENRHGWYTSDGMIYLYNGDLAHYSNGYWPTIDPYKLPGTTELTTKREDGSGQAVLPNSFVGATKLGEKSATVAMDFINFNKELTARKAWFIFGDKIVFLTTDIQNNSNDPSVTTVENRKISDQNRKVYVNGKEVDLTDPTTETVQTLYIDADDNNQRIGYIFLKPLTLEINKDQRTHSWREINYGQSDDQITNTFLTAIHTTTENGENIAYVLVPNKDQNALKKIQADVKVVEQTNDIQAVYDKENNMYGVVKYNDNPYMLSKDLVLKQAGIYIIKKINDGYELSFSHPRDEFDYSTLKRENASDNFKIVKEATEKDGSTVVKIIVKEKHKNNSQTNDISKGTELEIISNSDENNNATTNSDQAAVPIIKYLYHNAYLYDQAGKRTNTLVLKRFNFINTYGKLTIAGKKYYRIDKAHYVAANNIDPIKRTLKRNSFIYDEFGKLVKKTTNATKKGRKINTYGSIVKINGKKFYTVGKNQFIKAINFKK</sequence>
<dbReference type="Gene3D" id="2.60.120.260">
    <property type="entry name" value="Galactose-binding domain-like"/>
    <property type="match status" value="1"/>
</dbReference>
<dbReference type="Pfam" id="PF21461">
    <property type="entry name" value="HL_N-beta"/>
    <property type="match status" value="1"/>
</dbReference>
<dbReference type="InterPro" id="IPR011071">
    <property type="entry name" value="Lyase_8-like_C"/>
</dbReference>
<evidence type="ECO:0000256" key="3">
    <source>
        <dbReference type="ARBA" id="ARBA00023239"/>
    </source>
</evidence>
<feature type="active site" evidence="4">
    <location>
        <position position="610"/>
    </location>
</feature>
<feature type="active site" evidence="4">
    <location>
        <position position="556"/>
    </location>
</feature>
<evidence type="ECO:0000259" key="7">
    <source>
        <dbReference type="Pfam" id="PF02278"/>
    </source>
</evidence>
<evidence type="ECO:0000256" key="1">
    <source>
        <dbReference type="ARBA" id="ARBA00006699"/>
    </source>
</evidence>
<dbReference type="SUPFAM" id="SSF49785">
    <property type="entry name" value="Galactose-binding domain-like"/>
    <property type="match status" value="1"/>
</dbReference>
<dbReference type="Gene3D" id="2.70.98.10">
    <property type="match status" value="1"/>
</dbReference>
<dbReference type="InterPro" id="IPR054563">
    <property type="entry name" value="HylB-like_N"/>
</dbReference>
<evidence type="ECO:0000259" key="9">
    <source>
        <dbReference type="Pfam" id="PF03217"/>
    </source>
</evidence>
<dbReference type="InterPro" id="IPR024968">
    <property type="entry name" value="SlpA_C_lactobacillus"/>
</dbReference>
<feature type="domain" description="YSIRK Gram-positive signal peptide" evidence="10">
    <location>
        <begin position="10"/>
        <end position="29"/>
    </location>
</feature>
<dbReference type="InterPro" id="IPR012970">
    <property type="entry name" value="Lyase_8_alpha_N"/>
</dbReference>
<dbReference type="InterPro" id="IPR011013">
    <property type="entry name" value="Gal_mutarotase_sf_dom"/>
</dbReference>
<dbReference type="InterPro" id="IPR023295">
    <property type="entry name" value="Hyaluronate_lyase_beta_dom_sf"/>
</dbReference>